<evidence type="ECO:0000256" key="8">
    <source>
        <dbReference type="ARBA" id="ARBA00023229"/>
    </source>
</evidence>
<dbReference type="NCBIfam" id="TIGR02151">
    <property type="entry name" value="IPP_isom_2"/>
    <property type="match status" value="1"/>
</dbReference>
<dbReference type="Proteomes" id="UP000750197">
    <property type="component" value="Unassembled WGS sequence"/>
</dbReference>
<keyword evidence="5 11" id="KW-0479">Metal-binding</keyword>
<dbReference type="GO" id="GO:0070402">
    <property type="term" value="F:NADPH binding"/>
    <property type="evidence" value="ECO:0007669"/>
    <property type="project" value="UniProtKB-UniRule"/>
</dbReference>
<dbReference type="InterPro" id="IPR013785">
    <property type="entry name" value="Aldolase_TIM"/>
</dbReference>
<dbReference type="EC" id="5.3.3.2" evidence="11"/>
<comment type="cofactor">
    <cofactor evidence="1 11">
        <name>FMN</name>
        <dbReference type="ChEBI" id="CHEBI:58210"/>
    </cofactor>
</comment>
<evidence type="ECO:0000256" key="7">
    <source>
        <dbReference type="ARBA" id="ARBA00022857"/>
    </source>
</evidence>
<feature type="binding site" evidence="11">
    <location>
        <position position="169"/>
    </location>
    <ligand>
        <name>Mg(2+)</name>
        <dbReference type="ChEBI" id="CHEBI:18420"/>
    </ligand>
</feature>
<accession>A0A8J8CCR5</accession>
<dbReference type="GO" id="GO:0004452">
    <property type="term" value="F:isopentenyl-diphosphate delta-isomerase activity"/>
    <property type="evidence" value="ECO:0007669"/>
    <property type="project" value="UniProtKB-UniRule"/>
</dbReference>
<evidence type="ECO:0000256" key="1">
    <source>
        <dbReference type="ARBA" id="ARBA00001917"/>
    </source>
</evidence>
<protein>
    <recommendedName>
        <fullName evidence="11">Isopentenyl-diphosphate delta-isomerase</fullName>
        <shortName evidence="11">IPP isomerase</shortName>
        <ecNumber evidence="11">5.3.3.2</ecNumber>
    </recommendedName>
    <alternativeName>
        <fullName evidence="11">Isopentenyl diphosphate:dimethylallyl diphosphate isomerase</fullName>
    </alternativeName>
    <alternativeName>
        <fullName evidence="11">Isopentenyl pyrophosphate isomerase</fullName>
    </alternativeName>
    <alternativeName>
        <fullName evidence="11">Type 2 isopentenyl diphosphate isomerase</fullName>
        <shortName evidence="11">IDI-2</shortName>
    </alternativeName>
</protein>
<feature type="binding site" evidence="11">
    <location>
        <position position="100"/>
    </location>
    <ligand>
        <name>FMN</name>
        <dbReference type="ChEBI" id="CHEBI:58210"/>
    </ligand>
</feature>
<name>A0A8J8CCR5_9ARCH</name>
<evidence type="ECO:0000256" key="10">
    <source>
        <dbReference type="ARBA" id="ARBA00025810"/>
    </source>
</evidence>
<feature type="binding site" evidence="11">
    <location>
        <begin position="100"/>
        <end position="102"/>
    </location>
    <ligand>
        <name>substrate</name>
    </ligand>
</feature>
<comment type="caution">
    <text evidence="13">The sequence shown here is derived from an EMBL/GenBank/DDBJ whole genome shotgun (WGS) entry which is preliminary data.</text>
</comment>
<dbReference type="InterPro" id="IPR011179">
    <property type="entry name" value="IPdP_isomerase"/>
</dbReference>
<dbReference type="GO" id="GO:0008299">
    <property type="term" value="P:isoprenoid biosynthetic process"/>
    <property type="evidence" value="ECO:0007669"/>
    <property type="project" value="UniProtKB-UniRule"/>
</dbReference>
<comment type="similarity">
    <text evidence="11">Belongs to the IPP isomerase type 2 family.</text>
</comment>
<dbReference type="EMBL" id="JAGVSJ010000027">
    <property type="protein sequence ID" value="MBX8632446.1"/>
    <property type="molecule type" value="Genomic_DNA"/>
</dbReference>
<feature type="domain" description="FMN-dependent dehydrogenase" evidence="12">
    <location>
        <begin position="267"/>
        <end position="340"/>
    </location>
</feature>
<evidence type="ECO:0000313" key="14">
    <source>
        <dbReference type="EMBL" id="MBX8644534.1"/>
    </source>
</evidence>
<dbReference type="SUPFAM" id="SSF51395">
    <property type="entry name" value="FMN-linked oxidoreductases"/>
    <property type="match status" value="1"/>
</dbReference>
<evidence type="ECO:0000313" key="13">
    <source>
        <dbReference type="EMBL" id="MBX8632446.1"/>
    </source>
</evidence>
<keyword evidence="6 11" id="KW-0460">Magnesium</keyword>
<dbReference type="GO" id="GO:0010181">
    <property type="term" value="F:FMN binding"/>
    <property type="evidence" value="ECO:0007669"/>
    <property type="project" value="UniProtKB-UniRule"/>
</dbReference>
<evidence type="ECO:0000256" key="2">
    <source>
        <dbReference type="ARBA" id="ARBA00022490"/>
    </source>
</evidence>
<comment type="catalytic activity">
    <reaction evidence="11">
        <text>isopentenyl diphosphate = dimethylallyl diphosphate</text>
        <dbReference type="Rhea" id="RHEA:23284"/>
        <dbReference type="ChEBI" id="CHEBI:57623"/>
        <dbReference type="ChEBI" id="CHEBI:128769"/>
        <dbReference type="EC" id="5.3.3.2"/>
    </reaction>
</comment>
<evidence type="ECO:0000256" key="3">
    <source>
        <dbReference type="ARBA" id="ARBA00022630"/>
    </source>
</evidence>
<feature type="binding site" evidence="11">
    <location>
        <begin position="299"/>
        <end position="300"/>
    </location>
    <ligand>
        <name>FMN</name>
        <dbReference type="ChEBI" id="CHEBI:58210"/>
    </ligand>
</feature>
<feature type="domain" description="FMN-dependent dehydrogenase" evidence="12">
    <location>
        <begin position="25"/>
        <end position="101"/>
    </location>
</feature>
<keyword evidence="8 11" id="KW-0414">Isoprene biosynthesis</keyword>
<keyword evidence="9 11" id="KW-0413">Isomerase</keyword>
<comment type="cofactor">
    <cofactor evidence="11">
        <name>NADPH</name>
        <dbReference type="ChEBI" id="CHEBI:57783"/>
    </cofactor>
</comment>
<feature type="binding site" evidence="11">
    <location>
        <begin position="278"/>
        <end position="280"/>
    </location>
    <ligand>
        <name>FMN</name>
        <dbReference type="ChEBI" id="CHEBI:58210"/>
    </ligand>
</feature>
<dbReference type="PIRSF" id="PIRSF003314">
    <property type="entry name" value="IPP_isomerase"/>
    <property type="match status" value="1"/>
</dbReference>
<feature type="binding site" evidence="11">
    <location>
        <position position="128"/>
    </location>
    <ligand>
        <name>FMN</name>
        <dbReference type="ChEBI" id="CHEBI:58210"/>
    </ligand>
</feature>
<proteinExistence type="inferred from homology"/>
<comment type="cofactor">
    <cofactor evidence="11">
        <name>Mg(2+)</name>
        <dbReference type="ChEBI" id="CHEBI:18420"/>
    </cofactor>
</comment>
<comment type="subcellular location">
    <subcellularLocation>
        <location evidence="11">Cytoplasm</location>
    </subcellularLocation>
</comment>
<dbReference type="Pfam" id="PF01070">
    <property type="entry name" value="FMN_dh"/>
    <property type="match status" value="2"/>
</dbReference>
<feature type="binding site" evidence="11">
    <location>
        <begin position="70"/>
        <end position="72"/>
    </location>
    <ligand>
        <name>FMN</name>
        <dbReference type="ChEBI" id="CHEBI:58210"/>
    </ligand>
</feature>
<reference evidence="13" key="1">
    <citation type="submission" date="2021-04" db="EMBL/GenBank/DDBJ databases">
        <title>Genomic insights into ecological role and evolution of a novel Thermoplasmata order Candidatus Sysuiplasmatales.</title>
        <authorList>
            <person name="Yuan Y."/>
        </authorList>
    </citation>
    <scope>NUCLEOTIDE SEQUENCE</scope>
    <source>
        <strain evidence="14">TUT19-bin139</strain>
        <strain evidence="13">YP2-bin.285</strain>
    </source>
</reference>
<feature type="binding site" evidence="11">
    <location>
        <position position="228"/>
    </location>
    <ligand>
        <name>FMN</name>
        <dbReference type="ChEBI" id="CHEBI:58210"/>
    </ligand>
</feature>
<organism evidence="13 15">
    <name type="scientific">Candidatus Sysuiplasma superficiale</name>
    <dbReference type="NCBI Taxonomy" id="2823368"/>
    <lineage>
        <taxon>Archaea</taxon>
        <taxon>Methanobacteriati</taxon>
        <taxon>Thermoplasmatota</taxon>
        <taxon>Thermoplasmata</taxon>
        <taxon>Candidatus Sysuiplasmatales</taxon>
        <taxon>Candidatus Sysuiplasmataceae</taxon>
        <taxon>Candidatus Sysuiplasma</taxon>
    </lineage>
</organism>
<feature type="binding site" evidence="11">
    <location>
        <position position="168"/>
    </location>
    <ligand>
        <name>substrate</name>
    </ligand>
</feature>
<dbReference type="EMBL" id="JAHEAC010000071">
    <property type="protein sequence ID" value="MBX8644534.1"/>
    <property type="molecule type" value="Genomic_DNA"/>
</dbReference>
<keyword evidence="4 11" id="KW-0288">FMN</keyword>
<evidence type="ECO:0000313" key="15">
    <source>
        <dbReference type="Proteomes" id="UP000716004"/>
    </source>
</evidence>
<gene>
    <name evidence="11 13" type="primary">fni</name>
    <name evidence="13" type="ORF">J9259_08045</name>
    <name evidence="14" type="ORF">KIY12_07430</name>
</gene>
<keyword evidence="7 11" id="KW-0521">NADP</keyword>
<evidence type="ECO:0000256" key="9">
    <source>
        <dbReference type="ARBA" id="ARBA00023235"/>
    </source>
</evidence>
<comment type="caution">
    <text evidence="11">Lacks conserved residue(s) required for the propagation of feature annotation.</text>
</comment>
<feature type="binding site" evidence="11">
    <location>
        <position position="198"/>
    </location>
    <ligand>
        <name>FMN</name>
        <dbReference type="ChEBI" id="CHEBI:58210"/>
    </ligand>
</feature>
<evidence type="ECO:0000256" key="5">
    <source>
        <dbReference type="ARBA" id="ARBA00022723"/>
    </source>
</evidence>
<dbReference type="CDD" id="cd02811">
    <property type="entry name" value="IDI-2_FMN"/>
    <property type="match status" value="1"/>
</dbReference>
<evidence type="ECO:0000256" key="6">
    <source>
        <dbReference type="ARBA" id="ARBA00022842"/>
    </source>
</evidence>
<dbReference type="HAMAP" id="MF_00354">
    <property type="entry name" value="Idi_2"/>
    <property type="match status" value="1"/>
</dbReference>
<keyword evidence="2 11" id="KW-0963">Cytoplasm</keyword>
<sequence length="366" mass="38779">MPESSATGTTQRRKGEHVDIVLNEKVRADHNYWDDITLIHNSLPEVDFDEISLETNFLGVKISAPIIISGMTGGFQKAQDINRTLAEAAAEFQIPMGVGSQRAAIEDPEMRTTYSVVSDYDVPLIIANIGAPQLIKQRGKRAYGIEDAVAAMKMIDAGLIAVHLNYLQEVVQPEGDRAAEGVTEAIARIASSLPVMAKETGGGISRRVALSLKSAGVKAIDVGGLGGTSWSAVEYHRARRKHSPLGESLGRTFWNWGIPTPVSVIESQVGLPLVATGGIRNGLDAAKAICLGAACAGVAGAVIGAASKGRSALNDKLNEIIEGLRATMFLTGVSRVSELSGIKCIITGMTREWLSATTAAELHREA</sequence>
<feature type="binding site" evidence="11">
    <location>
        <begin position="13"/>
        <end position="14"/>
    </location>
    <ligand>
        <name>substrate</name>
    </ligand>
</feature>
<evidence type="ECO:0000256" key="11">
    <source>
        <dbReference type="HAMAP-Rule" id="MF_00354"/>
    </source>
</evidence>
<comment type="function">
    <text evidence="11">Involved in the biosynthesis of isoprenoids. Catalyzes the 1,3-allylic rearrangement of the homoallylic substrate isopentenyl (IPP) to its allylic isomer, dimethylallyl diphosphate (DMAPP).</text>
</comment>
<dbReference type="AlphaFoldDB" id="A0A8J8CCR5"/>
<dbReference type="GO" id="GO:0005737">
    <property type="term" value="C:cytoplasm"/>
    <property type="evidence" value="ECO:0007669"/>
    <property type="project" value="UniProtKB-SubCell"/>
</dbReference>
<dbReference type="Proteomes" id="UP000716004">
    <property type="component" value="Unassembled WGS sequence"/>
</dbReference>
<evidence type="ECO:0000259" key="12">
    <source>
        <dbReference type="Pfam" id="PF01070"/>
    </source>
</evidence>
<dbReference type="PANTHER" id="PTHR43665">
    <property type="entry name" value="ISOPENTENYL-DIPHOSPHATE DELTA-ISOMERASE"/>
    <property type="match status" value="1"/>
</dbReference>
<dbReference type="InterPro" id="IPR000262">
    <property type="entry name" value="FMN-dep_DH"/>
</dbReference>
<dbReference type="GO" id="GO:0016491">
    <property type="term" value="F:oxidoreductase activity"/>
    <property type="evidence" value="ECO:0007669"/>
    <property type="project" value="InterPro"/>
</dbReference>
<feature type="binding site" evidence="11">
    <location>
        <position position="69"/>
    </location>
    <ligand>
        <name>FMN</name>
        <dbReference type="ChEBI" id="CHEBI:58210"/>
    </ligand>
</feature>
<dbReference type="GO" id="GO:0000287">
    <property type="term" value="F:magnesium ion binding"/>
    <property type="evidence" value="ECO:0007669"/>
    <property type="project" value="UniProtKB-UniRule"/>
</dbReference>
<dbReference type="Gene3D" id="3.20.20.70">
    <property type="entry name" value="Aldolase class I"/>
    <property type="match status" value="1"/>
</dbReference>
<keyword evidence="3 11" id="KW-0285">Flavoprotein</keyword>
<evidence type="ECO:0000256" key="4">
    <source>
        <dbReference type="ARBA" id="ARBA00022643"/>
    </source>
</evidence>
<dbReference type="PANTHER" id="PTHR43665:SF1">
    <property type="entry name" value="ISOPENTENYL-DIPHOSPHATE DELTA-ISOMERASE"/>
    <property type="match status" value="1"/>
</dbReference>
<comment type="subunit">
    <text evidence="10 11">Homooctamer. Dimer of tetramers.</text>
</comment>